<comment type="subcellular location">
    <subcellularLocation>
        <location evidence="1">Cell outer membrane</location>
    </subcellularLocation>
</comment>
<feature type="coiled-coil region" evidence="8">
    <location>
        <begin position="400"/>
        <end position="427"/>
    </location>
</feature>
<dbReference type="GO" id="GO:0015288">
    <property type="term" value="F:porin activity"/>
    <property type="evidence" value="ECO:0007669"/>
    <property type="project" value="TreeGrafter"/>
</dbReference>
<evidence type="ECO:0000256" key="4">
    <source>
        <dbReference type="ARBA" id="ARBA00022452"/>
    </source>
</evidence>
<comment type="caution">
    <text evidence="10">The sequence shown here is derived from an EMBL/GenBank/DDBJ whole genome shotgun (WGS) entry which is preliminary data.</text>
</comment>
<dbReference type="InterPro" id="IPR051906">
    <property type="entry name" value="TolC-like"/>
</dbReference>
<evidence type="ECO:0000256" key="7">
    <source>
        <dbReference type="ARBA" id="ARBA00023237"/>
    </source>
</evidence>
<reference evidence="10" key="1">
    <citation type="submission" date="2017-04" db="EMBL/GenBank/DDBJ databases">
        <title>Unexpected and diverse lifestyles within the genus Limnohabitans.</title>
        <authorList>
            <person name="Kasalicky V."/>
            <person name="Mehrshad M."/>
            <person name="Andrei S.-A."/>
            <person name="Salcher M."/>
            <person name="Kratochvilova H."/>
            <person name="Simek K."/>
            <person name="Ghai R."/>
        </authorList>
    </citation>
    <scope>NUCLEOTIDE SEQUENCE [LARGE SCALE GENOMIC DNA]</scope>
    <source>
        <strain evidence="10">II-D5</strain>
    </source>
</reference>
<dbReference type="OrthoDB" id="8872123at2"/>
<keyword evidence="9" id="KW-0732">Signal</keyword>
<accession>A0A2T7UGW7</accession>
<dbReference type="GO" id="GO:1990281">
    <property type="term" value="C:efflux pump complex"/>
    <property type="evidence" value="ECO:0007669"/>
    <property type="project" value="TreeGrafter"/>
</dbReference>
<dbReference type="PANTHER" id="PTHR30026">
    <property type="entry name" value="OUTER MEMBRANE PROTEIN TOLC"/>
    <property type="match status" value="1"/>
</dbReference>
<evidence type="ECO:0000256" key="1">
    <source>
        <dbReference type="ARBA" id="ARBA00004442"/>
    </source>
</evidence>
<keyword evidence="8" id="KW-0175">Coiled coil</keyword>
<keyword evidence="5" id="KW-0812">Transmembrane</keyword>
<evidence type="ECO:0000256" key="5">
    <source>
        <dbReference type="ARBA" id="ARBA00022692"/>
    </source>
</evidence>
<dbReference type="PANTHER" id="PTHR30026:SF20">
    <property type="entry name" value="OUTER MEMBRANE PROTEIN TOLC"/>
    <property type="match status" value="1"/>
</dbReference>
<dbReference type="GO" id="GO:0015562">
    <property type="term" value="F:efflux transmembrane transporter activity"/>
    <property type="evidence" value="ECO:0007669"/>
    <property type="project" value="InterPro"/>
</dbReference>
<dbReference type="InterPro" id="IPR003423">
    <property type="entry name" value="OMP_efflux"/>
</dbReference>
<sequence>MKNIQTHASHMTPQRQQGPVFQPAMLCAALAALVSHTGVWAQAAAATATSAAEIERQRQVTQSMVEQVTADQEKPTDRANSLGQELPAALQAKFKPWKEAVRAKAPVDTAAKTGLSLPVLAKPEPAVVLRRPVDNSPKSNLSTPDFSRQSLTFAQLTGKAEIDLPEPEGGLGTSVLTRKTTEFQQVAFSLPDLLLAGLEFSPELTAVKARQESSRLRVSKSRADLLPSFSARYAKGNEKSTTATLSNHEHDYKNTSLRVTQPLVNYPAWETWQASGLTLEAAMLRSASMEQEVALNLVKAVVNLTTSRITLNFSDELLSNLSNILNYQDQRSQSGASSQAELERARSRVLAARQARLEQQANYKGGMLELERLLGFAPQLLNLPFLSQLPALPRTQAEIRDQALKDNAELTALRAEVQAQKSQVRAQYGRAAPTVLASLEDDRATNNGGVMGSRQDTRALVVVNWALSLGGKEYFSGKEASADLSELQSKLELNEQRLAQAVDTDFALLQAATLRISLGQQEQEAARRVTEAVREQLKVGRITSLLDALDASQSLYDARLKLTQALGQQMLAQAQLLKSMGQLSALREQARIQLK</sequence>
<feature type="chain" id="PRO_5015599587" description="Transporter" evidence="9">
    <location>
        <begin position="42"/>
        <end position="595"/>
    </location>
</feature>
<evidence type="ECO:0000256" key="3">
    <source>
        <dbReference type="ARBA" id="ARBA00022448"/>
    </source>
</evidence>
<keyword evidence="4" id="KW-1134">Transmembrane beta strand</keyword>
<evidence type="ECO:0000256" key="6">
    <source>
        <dbReference type="ARBA" id="ARBA00023136"/>
    </source>
</evidence>
<dbReference type="EMBL" id="LFYT02000004">
    <property type="protein sequence ID" value="PVE43904.1"/>
    <property type="molecule type" value="Genomic_DNA"/>
</dbReference>
<gene>
    <name evidence="10" type="ORF">H663_005415</name>
</gene>
<evidence type="ECO:0000313" key="10">
    <source>
        <dbReference type="EMBL" id="PVE43904.1"/>
    </source>
</evidence>
<evidence type="ECO:0008006" key="12">
    <source>
        <dbReference type="Google" id="ProtNLM"/>
    </source>
</evidence>
<feature type="signal peptide" evidence="9">
    <location>
        <begin position="1"/>
        <end position="41"/>
    </location>
</feature>
<keyword evidence="11" id="KW-1185">Reference proteome</keyword>
<keyword evidence="3" id="KW-0813">Transport</keyword>
<dbReference type="STRING" id="1293045.H663_02325"/>
<dbReference type="Gene3D" id="1.20.1600.10">
    <property type="entry name" value="Outer membrane efflux proteins (OEP)"/>
    <property type="match status" value="1"/>
</dbReference>
<dbReference type="AlphaFoldDB" id="A0A2T7UGW7"/>
<evidence type="ECO:0000256" key="2">
    <source>
        <dbReference type="ARBA" id="ARBA00007613"/>
    </source>
</evidence>
<dbReference type="RefSeq" id="WP_053169479.1">
    <property type="nucleotide sequence ID" value="NZ_LFYT02000004.1"/>
</dbReference>
<comment type="similarity">
    <text evidence="2">Belongs to the outer membrane factor (OMF) (TC 1.B.17) family.</text>
</comment>
<dbReference type="Pfam" id="PF02321">
    <property type="entry name" value="OEP"/>
    <property type="match status" value="2"/>
</dbReference>
<keyword evidence="7" id="KW-0998">Cell outer membrane</keyword>
<organism evidence="10 11">
    <name type="scientific">Limnohabitans planktonicus II-D5</name>
    <dbReference type="NCBI Taxonomy" id="1293045"/>
    <lineage>
        <taxon>Bacteria</taxon>
        <taxon>Pseudomonadati</taxon>
        <taxon>Pseudomonadota</taxon>
        <taxon>Betaproteobacteria</taxon>
        <taxon>Burkholderiales</taxon>
        <taxon>Comamonadaceae</taxon>
        <taxon>Limnohabitans</taxon>
    </lineage>
</organism>
<keyword evidence="6" id="KW-0472">Membrane</keyword>
<protein>
    <recommendedName>
        <fullName evidence="12">Transporter</fullName>
    </recommendedName>
</protein>
<dbReference type="SUPFAM" id="SSF56954">
    <property type="entry name" value="Outer membrane efflux proteins (OEP)"/>
    <property type="match status" value="1"/>
</dbReference>
<dbReference type="GO" id="GO:0009279">
    <property type="term" value="C:cell outer membrane"/>
    <property type="evidence" value="ECO:0007669"/>
    <property type="project" value="UniProtKB-SubCell"/>
</dbReference>
<name>A0A2T7UGW7_9BURK</name>
<proteinExistence type="inferred from homology"/>
<evidence type="ECO:0000313" key="11">
    <source>
        <dbReference type="Proteomes" id="UP000037507"/>
    </source>
</evidence>
<dbReference type="Proteomes" id="UP000037507">
    <property type="component" value="Unassembled WGS sequence"/>
</dbReference>
<evidence type="ECO:0000256" key="9">
    <source>
        <dbReference type="SAM" id="SignalP"/>
    </source>
</evidence>
<evidence type="ECO:0000256" key="8">
    <source>
        <dbReference type="SAM" id="Coils"/>
    </source>
</evidence>